<evidence type="ECO:0000313" key="3">
    <source>
        <dbReference type="Proteomes" id="UP000648535"/>
    </source>
</evidence>
<organism evidence="1 3">
    <name type="scientific">Curtobacterium luteum</name>
    <dbReference type="NCBI Taxonomy" id="33881"/>
    <lineage>
        <taxon>Bacteria</taxon>
        <taxon>Bacillati</taxon>
        <taxon>Actinomycetota</taxon>
        <taxon>Actinomycetes</taxon>
        <taxon>Micrococcales</taxon>
        <taxon>Microbacteriaceae</taxon>
        <taxon>Curtobacterium</taxon>
    </lineage>
</organism>
<name>A0A8H9G640_9MICO</name>
<protein>
    <submittedName>
        <fullName evidence="1">Uncharacterized protein</fullName>
    </submittedName>
</protein>
<reference evidence="2 4" key="3">
    <citation type="submission" date="2021-01" db="EMBL/GenBank/DDBJ databases">
        <title>Sequencing the genomes of 1000 actinobacteria strains.</title>
        <authorList>
            <person name="Klenk H.-P."/>
        </authorList>
    </citation>
    <scope>NUCLEOTIDE SEQUENCE [LARGE SCALE GENOMIC DNA]</scope>
    <source>
        <strain evidence="2 4">DSM 20542</strain>
    </source>
</reference>
<keyword evidence="4" id="KW-1185">Reference proteome</keyword>
<comment type="caution">
    <text evidence="1">The sequence shown here is derived from an EMBL/GenBank/DDBJ whole genome shotgun (WGS) entry which is preliminary data.</text>
</comment>
<dbReference type="Proteomes" id="UP000648535">
    <property type="component" value="Unassembled WGS sequence"/>
</dbReference>
<gene>
    <name evidence="1" type="ORF">GCM10009769_05470</name>
    <name evidence="2" type="ORF">JOE58_000709</name>
</gene>
<evidence type="ECO:0000313" key="4">
    <source>
        <dbReference type="Proteomes" id="UP000746584"/>
    </source>
</evidence>
<dbReference type="AlphaFoldDB" id="A0A8H9G640"/>
<accession>A0A8H9G640</accession>
<reference evidence="1" key="1">
    <citation type="journal article" date="2014" name="Int. J. Syst. Evol. Microbiol.">
        <title>Complete genome sequence of Corynebacterium casei LMG S-19264T (=DSM 44701T), isolated from a smear-ripened cheese.</title>
        <authorList>
            <consortium name="US DOE Joint Genome Institute (JGI-PGF)"/>
            <person name="Walter F."/>
            <person name="Albersmeier A."/>
            <person name="Kalinowski J."/>
            <person name="Ruckert C."/>
        </authorList>
    </citation>
    <scope>NUCLEOTIDE SEQUENCE</scope>
    <source>
        <strain evidence="1">JCM 1480</strain>
    </source>
</reference>
<evidence type="ECO:0000313" key="2">
    <source>
        <dbReference type="EMBL" id="MBM7801458.1"/>
    </source>
</evidence>
<dbReference type="EMBL" id="JAFBCG010000001">
    <property type="protein sequence ID" value="MBM7801458.1"/>
    <property type="molecule type" value="Genomic_DNA"/>
</dbReference>
<dbReference type="EMBL" id="BMOI01000001">
    <property type="protein sequence ID" value="GGK90301.1"/>
    <property type="molecule type" value="Genomic_DNA"/>
</dbReference>
<reference evidence="1" key="2">
    <citation type="submission" date="2020-09" db="EMBL/GenBank/DDBJ databases">
        <authorList>
            <person name="Sun Q."/>
            <person name="Ohkuma M."/>
        </authorList>
    </citation>
    <scope>NUCLEOTIDE SEQUENCE</scope>
    <source>
        <strain evidence="1">JCM 1480</strain>
    </source>
</reference>
<dbReference type="RefSeq" id="WP_175327848.1">
    <property type="nucleotide sequence ID" value="NZ_BMOI01000001.1"/>
</dbReference>
<evidence type="ECO:0000313" key="1">
    <source>
        <dbReference type="EMBL" id="GGK90301.1"/>
    </source>
</evidence>
<proteinExistence type="predicted"/>
<dbReference type="Proteomes" id="UP000746584">
    <property type="component" value="Unassembled WGS sequence"/>
</dbReference>
<sequence length="210" mass="21906">MRRSPVHVWGGALAIATAVLTASFFPTPARAAQSGITLSEERSVRATMHAAGLSSAVIERLIAKLRAGEQLDSELETVAPESSVTTLQDAGVVTTATYPDGSIRTTVELERTLTGASARIYVAHPTLECNLIHCTLIYSRADTKYMATASFSTVSAIVAAACGPAARACGIAVGVVIDTTHNAYSSGRCVGLRKVLATGPVYPVIVSCRK</sequence>